<dbReference type="SUPFAM" id="SSF160631">
    <property type="entry name" value="SMI1/KNR4-like"/>
    <property type="match status" value="1"/>
</dbReference>
<dbReference type="SMART" id="SM00860">
    <property type="entry name" value="SMI1_KNR4"/>
    <property type="match status" value="1"/>
</dbReference>
<dbReference type="EMBL" id="JYOM01000015">
    <property type="protein sequence ID" value="KKD45133.1"/>
    <property type="molecule type" value="Genomic_DNA"/>
</dbReference>
<accession>A0ABR5E687</accession>
<feature type="domain" description="Knr4/Smi1-like" evidence="1">
    <location>
        <begin position="40"/>
        <end position="201"/>
    </location>
</feature>
<evidence type="ECO:0000313" key="2">
    <source>
        <dbReference type="EMBL" id="KKD45133.1"/>
    </source>
</evidence>
<proteinExistence type="predicted"/>
<dbReference type="Proteomes" id="UP000033536">
    <property type="component" value="Unassembled WGS sequence"/>
</dbReference>
<protein>
    <recommendedName>
        <fullName evidence="1">Knr4/Smi1-like domain-containing protein</fullName>
    </recommendedName>
</protein>
<organism evidence="2 3">
    <name type="scientific">Listeria seeligeri</name>
    <dbReference type="NCBI Taxonomy" id="1640"/>
    <lineage>
        <taxon>Bacteria</taxon>
        <taxon>Bacillati</taxon>
        <taxon>Bacillota</taxon>
        <taxon>Bacilli</taxon>
        <taxon>Bacillales</taxon>
        <taxon>Listeriaceae</taxon>
        <taxon>Listeria</taxon>
    </lineage>
</organism>
<gene>
    <name evidence="2" type="ORF">UQ68_12650</name>
</gene>
<evidence type="ECO:0000259" key="1">
    <source>
        <dbReference type="SMART" id="SM00860"/>
    </source>
</evidence>
<dbReference type="Gene3D" id="3.40.1580.10">
    <property type="entry name" value="SMI1/KNR4-like"/>
    <property type="match status" value="1"/>
</dbReference>
<name>A0ABR5E687_LISSE</name>
<dbReference type="InterPro" id="IPR037883">
    <property type="entry name" value="Knr4/Smi1-like_sf"/>
</dbReference>
<dbReference type="Pfam" id="PF09346">
    <property type="entry name" value="SMI1_KNR4"/>
    <property type="match status" value="1"/>
</dbReference>
<dbReference type="InterPro" id="IPR018958">
    <property type="entry name" value="Knr4/Smi1-like_dom"/>
</dbReference>
<reference evidence="2 3" key="1">
    <citation type="submission" date="2015-02" db="EMBL/GenBank/DDBJ databases">
        <title>Sequencing of Listeria spp. dairy environmental strains.</title>
        <authorList>
            <person name="Muhterem-Uyar M."/>
            <person name="Wagner M."/>
            <person name="Schmitz-Esser S."/>
            <person name="Stessl B."/>
        </authorList>
    </citation>
    <scope>NUCLEOTIDE SEQUENCE [LARGE SCALE GENOMIC DNA]</scope>
    <source>
        <strain evidence="2 3">7KSM</strain>
    </source>
</reference>
<evidence type="ECO:0000313" key="3">
    <source>
        <dbReference type="Proteomes" id="UP000033536"/>
    </source>
</evidence>
<sequence>MDVHHDIIQRIQSKITKLKSLDMNLTLFGAETHNYEFQAPLSDTSIRQFEKLHQINLPSSYRIFLQQIGDGGMGPYYGLEPLEDGLFASLDYKDAKYGLQNLSQPFSHIDEWNLPGDVNNMSEEEYQTSEESYFQDDVANGLLRIANFGCGVSVNLVVNGEAYGEVWVDDRCNSNGIYPDFYFGNEKRLDFFAWYELWLDKSINELEKPA</sequence>
<keyword evidence="3" id="KW-1185">Reference proteome</keyword>
<comment type="caution">
    <text evidence="2">The sequence shown here is derived from an EMBL/GenBank/DDBJ whole genome shotgun (WGS) entry which is preliminary data.</text>
</comment>
<dbReference type="RefSeq" id="WP_046327969.1">
    <property type="nucleotide sequence ID" value="NZ_JABXNQ010000041.1"/>
</dbReference>